<feature type="domain" description="Integrase catalytic" evidence="16">
    <location>
        <begin position="562"/>
        <end position="638"/>
    </location>
</feature>
<proteinExistence type="predicted"/>
<dbReference type="CDD" id="cd09274">
    <property type="entry name" value="RNase_HI_RT_Ty3"/>
    <property type="match status" value="1"/>
</dbReference>
<evidence type="ECO:0000256" key="11">
    <source>
        <dbReference type="ARBA" id="ARBA00022918"/>
    </source>
</evidence>
<keyword evidence="5" id="KW-0479">Metal-binding</keyword>
<evidence type="ECO:0000256" key="3">
    <source>
        <dbReference type="ARBA" id="ARBA00022695"/>
    </source>
</evidence>
<evidence type="ECO:0000256" key="2">
    <source>
        <dbReference type="ARBA" id="ARBA00022679"/>
    </source>
</evidence>
<dbReference type="InterPro" id="IPR043502">
    <property type="entry name" value="DNA/RNA_pol_sf"/>
</dbReference>
<evidence type="ECO:0000256" key="4">
    <source>
        <dbReference type="ARBA" id="ARBA00022722"/>
    </source>
</evidence>
<keyword evidence="14" id="KW-0233">DNA recombination</keyword>
<dbReference type="EMBL" id="CP144749">
    <property type="protein sequence ID" value="WVZ75447.1"/>
    <property type="molecule type" value="Genomic_DNA"/>
</dbReference>
<dbReference type="GO" id="GO:0006310">
    <property type="term" value="P:DNA recombination"/>
    <property type="evidence" value="ECO:0007669"/>
    <property type="project" value="UniProtKB-KW"/>
</dbReference>
<evidence type="ECO:0000313" key="17">
    <source>
        <dbReference type="EMBL" id="WVZ75447.1"/>
    </source>
</evidence>
<keyword evidence="18" id="KW-1185">Reference proteome</keyword>
<evidence type="ECO:0000256" key="14">
    <source>
        <dbReference type="ARBA" id="ARBA00023172"/>
    </source>
</evidence>
<keyword evidence="4" id="KW-0540">Nuclease</keyword>
<evidence type="ECO:0008006" key="19">
    <source>
        <dbReference type="Google" id="ProtNLM"/>
    </source>
</evidence>
<dbReference type="GO" id="GO:0003964">
    <property type="term" value="F:RNA-directed DNA polymerase activity"/>
    <property type="evidence" value="ECO:0007669"/>
    <property type="project" value="UniProtKB-KW"/>
</dbReference>
<protein>
    <recommendedName>
        <fullName evidence="19">Retrotransposon protein, putative, Ty3-gypsy subclass</fullName>
    </recommendedName>
</protein>
<keyword evidence="6" id="KW-0064">Aspartyl protease</keyword>
<evidence type="ECO:0000259" key="15">
    <source>
        <dbReference type="PROSITE" id="PS50878"/>
    </source>
</evidence>
<dbReference type="GO" id="GO:0003887">
    <property type="term" value="F:DNA-directed DNA polymerase activity"/>
    <property type="evidence" value="ECO:0007669"/>
    <property type="project" value="UniProtKB-KW"/>
</dbReference>
<dbReference type="InterPro" id="IPR050951">
    <property type="entry name" value="Retrovirus_Pol_polyprotein"/>
</dbReference>
<reference evidence="17 18" key="1">
    <citation type="submission" date="2024-02" db="EMBL/GenBank/DDBJ databases">
        <title>High-quality chromosome-scale genome assembly of Pensacola bahiagrass (Paspalum notatum Flugge var. saurae).</title>
        <authorList>
            <person name="Vega J.M."/>
            <person name="Podio M."/>
            <person name="Orjuela J."/>
            <person name="Siena L.A."/>
            <person name="Pessino S.C."/>
            <person name="Combes M.C."/>
            <person name="Mariac C."/>
            <person name="Albertini E."/>
            <person name="Pupilli F."/>
            <person name="Ortiz J.P.A."/>
            <person name="Leblanc O."/>
        </authorList>
    </citation>
    <scope>NUCLEOTIDE SEQUENCE [LARGE SCALE GENOMIC DNA]</scope>
    <source>
        <strain evidence="17">R1</strain>
        <tissue evidence="17">Leaf</tissue>
    </source>
</reference>
<keyword evidence="7" id="KW-0255">Endonuclease</keyword>
<dbReference type="PROSITE" id="PS50994">
    <property type="entry name" value="INTEGRASE"/>
    <property type="match status" value="1"/>
</dbReference>
<dbReference type="Gene3D" id="3.30.420.10">
    <property type="entry name" value="Ribonuclease H-like superfamily/Ribonuclease H"/>
    <property type="match status" value="1"/>
</dbReference>
<dbReference type="InterPro" id="IPR001584">
    <property type="entry name" value="Integrase_cat-core"/>
</dbReference>
<keyword evidence="2" id="KW-0808">Transferase</keyword>
<feature type="domain" description="Reverse transcriptase" evidence="15">
    <location>
        <begin position="36"/>
        <end position="217"/>
    </location>
</feature>
<dbReference type="Pfam" id="PF00078">
    <property type="entry name" value="RVT_1"/>
    <property type="match status" value="1"/>
</dbReference>
<evidence type="ECO:0000256" key="12">
    <source>
        <dbReference type="ARBA" id="ARBA00022932"/>
    </source>
</evidence>
<dbReference type="PROSITE" id="PS50878">
    <property type="entry name" value="RT_POL"/>
    <property type="match status" value="1"/>
</dbReference>
<dbReference type="GO" id="GO:0015074">
    <property type="term" value="P:DNA integration"/>
    <property type="evidence" value="ECO:0007669"/>
    <property type="project" value="UniProtKB-KW"/>
</dbReference>
<dbReference type="Proteomes" id="UP001341281">
    <property type="component" value="Chromosome 05"/>
</dbReference>
<dbReference type="SUPFAM" id="SSF56672">
    <property type="entry name" value="DNA/RNA polymerases"/>
    <property type="match status" value="1"/>
</dbReference>
<evidence type="ECO:0000256" key="1">
    <source>
        <dbReference type="ARBA" id="ARBA00022670"/>
    </source>
</evidence>
<dbReference type="SUPFAM" id="SSF53098">
    <property type="entry name" value="Ribonuclease H-like"/>
    <property type="match status" value="1"/>
</dbReference>
<dbReference type="GO" id="GO:0006508">
    <property type="term" value="P:proteolysis"/>
    <property type="evidence" value="ECO:0007669"/>
    <property type="project" value="UniProtKB-KW"/>
</dbReference>
<keyword evidence="3" id="KW-0548">Nucleotidyltransferase</keyword>
<organism evidence="17 18">
    <name type="scientific">Paspalum notatum var. saurae</name>
    <dbReference type="NCBI Taxonomy" id="547442"/>
    <lineage>
        <taxon>Eukaryota</taxon>
        <taxon>Viridiplantae</taxon>
        <taxon>Streptophyta</taxon>
        <taxon>Embryophyta</taxon>
        <taxon>Tracheophyta</taxon>
        <taxon>Spermatophyta</taxon>
        <taxon>Magnoliopsida</taxon>
        <taxon>Liliopsida</taxon>
        <taxon>Poales</taxon>
        <taxon>Poaceae</taxon>
        <taxon>PACMAD clade</taxon>
        <taxon>Panicoideae</taxon>
        <taxon>Andropogonodae</taxon>
        <taxon>Paspaleae</taxon>
        <taxon>Paspalinae</taxon>
        <taxon>Paspalum</taxon>
    </lineage>
</organism>
<dbReference type="Gene3D" id="3.10.20.370">
    <property type="match status" value="1"/>
</dbReference>
<evidence type="ECO:0000256" key="9">
    <source>
        <dbReference type="ARBA" id="ARBA00022842"/>
    </source>
</evidence>
<dbReference type="InterPro" id="IPR041373">
    <property type="entry name" value="RT_RNaseH"/>
</dbReference>
<dbReference type="Pfam" id="PF24626">
    <property type="entry name" value="SH3_Tf2-1"/>
    <property type="match status" value="1"/>
</dbReference>
<dbReference type="Gene3D" id="3.10.10.10">
    <property type="entry name" value="HIV Type 1 Reverse Transcriptase, subunit A, domain 1"/>
    <property type="match status" value="1"/>
</dbReference>
<keyword evidence="1" id="KW-0645">Protease</keyword>
<accession>A0AAQ3WV61</accession>
<dbReference type="FunFam" id="3.10.20.370:FF:000001">
    <property type="entry name" value="Retrovirus-related Pol polyprotein from transposon 17.6-like protein"/>
    <property type="match status" value="1"/>
</dbReference>
<evidence type="ECO:0000256" key="6">
    <source>
        <dbReference type="ARBA" id="ARBA00022750"/>
    </source>
</evidence>
<dbReference type="FunFam" id="3.10.10.10:FF:000007">
    <property type="entry name" value="Retrovirus-related Pol polyprotein from transposon 17.6-like Protein"/>
    <property type="match status" value="1"/>
</dbReference>
<evidence type="ECO:0000313" key="18">
    <source>
        <dbReference type="Proteomes" id="UP001341281"/>
    </source>
</evidence>
<keyword evidence="10" id="KW-0229">DNA integration</keyword>
<dbReference type="InterPro" id="IPR000477">
    <property type="entry name" value="RT_dom"/>
</dbReference>
<keyword evidence="13" id="KW-0238">DNA-binding</keyword>
<dbReference type="PANTHER" id="PTHR37984">
    <property type="entry name" value="PROTEIN CBG26694"/>
    <property type="match status" value="1"/>
</dbReference>
<dbReference type="PANTHER" id="PTHR37984:SF5">
    <property type="entry name" value="PROTEIN NYNRIN-LIKE"/>
    <property type="match status" value="1"/>
</dbReference>
<dbReference type="AlphaFoldDB" id="A0AAQ3WV61"/>
<dbReference type="GO" id="GO:0046872">
    <property type="term" value="F:metal ion binding"/>
    <property type="evidence" value="ECO:0007669"/>
    <property type="project" value="UniProtKB-KW"/>
</dbReference>
<keyword evidence="8" id="KW-0378">Hydrolase</keyword>
<evidence type="ECO:0000256" key="7">
    <source>
        <dbReference type="ARBA" id="ARBA00022759"/>
    </source>
</evidence>
<dbReference type="Pfam" id="PF17917">
    <property type="entry name" value="RT_RNaseH"/>
    <property type="match status" value="1"/>
</dbReference>
<dbReference type="InterPro" id="IPR036397">
    <property type="entry name" value="RNaseH_sf"/>
</dbReference>
<evidence type="ECO:0000256" key="5">
    <source>
        <dbReference type="ARBA" id="ARBA00022723"/>
    </source>
</evidence>
<evidence type="ECO:0000256" key="13">
    <source>
        <dbReference type="ARBA" id="ARBA00023125"/>
    </source>
</evidence>
<dbReference type="InterPro" id="IPR043128">
    <property type="entry name" value="Rev_trsase/Diguanyl_cyclase"/>
</dbReference>
<keyword evidence="9" id="KW-0460">Magnesium</keyword>
<evidence type="ECO:0000256" key="8">
    <source>
        <dbReference type="ARBA" id="ARBA00022801"/>
    </source>
</evidence>
<dbReference type="InterPro" id="IPR012337">
    <property type="entry name" value="RNaseH-like_sf"/>
</dbReference>
<keyword evidence="11" id="KW-0695">RNA-directed DNA polymerase</keyword>
<gene>
    <name evidence="17" type="ORF">U9M48_023497</name>
</gene>
<dbReference type="InterPro" id="IPR041588">
    <property type="entry name" value="Integrase_H2C2"/>
</dbReference>
<dbReference type="Gene3D" id="1.10.340.70">
    <property type="match status" value="1"/>
</dbReference>
<dbReference type="CDD" id="cd01647">
    <property type="entry name" value="RT_LTR"/>
    <property type="match status" value="1"/>
</dbReference>
<dbReference type="GO" id="GO:0004519">
    <property type="term" value="F:endonuclease activity"/>
    <property type="evidence" value="ECO:0007669"/>
    <property type="project" value="UniProtKB-KW"/>
</dbReference>
<sequence length="843" mass="98675">MEARPTDGIQIVCDYPDVFPDELPGMPPDRDIEFLIELLPGTAPIAMRQYRMAPIEHEEDTDVKRMCVDYRALNKVTIKNKYPLPCIDDLFDQLQGSCVFSKIDLRSGYHQLKIRPSDIPKTAFTTKYGLYEYTVMSFGLTNAPAYFMQLMNLVFMDYLDKFVVVFIDDILIYSKTEAEHEEHLRLVLQRLREHKLYAKFSKCKFWIDEMRFLGHIVSKGRITVDPSKVSTVTNRKVTEISKEQAAFDELKKRLTTAPVLTLPDQQKKFIIYCDASRDGLGCVLMQEGKMIAYASRQLRKHELNYPTHDLELAAVVHALKICRHYLYRQRCEIYTDHKSLKYIITRNELNMRQRRWLELIKDYDMEIHYHPGKANVVADALSRKSYANMALGFMMPHELCEEFERLSLGFLHHITAAAFEAETTLEQEIREHQKDDEKLQKICELLKLGKAPHFRKDEQETLWYKNRICVPNMDRIRKLILSEAHDTAYSIHPGSTKMYYDLKERFWWYSMKGAVAEYVAICDTCQRVKAEHQRPAGLLQPLKVPEWKWEEITMDFIVGLPRTQKGAKLAELYISRIVCLHGVPKRIISDRGSQFTSRFWEQLHDSLDTKLRFSTAYYPQTDGQPQKTNQILEDMMRSCAIYYQASLKKSPFEALYGKRLGFWDDIIQDAEQQLRIVQENLRVAQSRQRSYADVRGRDLSFKVDDHVYLKVSPMRGIRRFNMKGKLAPRYIGPFKILEKKGEVVYRLELPPSLSGVHDVFHVSQLKKCLRVPEEQASLEGLEVQEDLTYIEHPVKILDISERNTRNKKIKMCRWSHHTEAEATWEREDELKAAYPALFASQPI</sequence>
<keyword evidence="12" id="KW-0239">DNA-directed DNA polymerase</keyword>
<dbReference type="GO" id="GO:0003677">
    <property type="term" value="F:DNA binding"/>
    <property type="evidence" value="ECO:0007669"/>
    <property type="project" value="UniProtKB-KW"/>
</dbReference>
<dbReference type="InterPro" id="IPR056924">
    <property type="entry name" value="SH3_Tf2-1"/>
</dbReference>
<dbReference type="Pfam" id="PF17921">
    <property type="entry name" value="Integrase_H2C2"/>
    <property type="match status" value="1"/>
</dbReference>
<dbReference type="Gene3D" id="3.30.70.270">
    <property type="match status" value="1"/>
</dbReference>
<evidence type="ECO:0000256" key="10">
    <source>
        <dbReference type="ARBA" id="ARBA00022908"/>
    </source>
</evidence>
<evidence type="ECO:0000259" key="16">
    <source>
        <dbReference type="PROSITE" id="PS50994"/>
    </source>
</evidence>
<name>A0AAQ3WV61_PASNO</name>
<dbReference type="GO" id="GO:0004190">
    <property type="term" value="F:aspartic-type endopeptidase activity"/>
    <property type="evidence" value="ECO:0007669"/>
    <property type="project" value="UniProtKB-KW"/>
</dbReference>